<dbReference type="RefSeq" id="WP_204654425.1">
    <property type="nucleotide sequence ID" value="NZ_JAFBFD010000027.1"/>
</dbReference>
<organism evidence="2 3">
    <name type="scientific">Enterococcus lemanii</name>
    <dbReference type="NCBI Taxonomy" id="1159752"/>
    <lineage>
        <taxon>Bacteria</taxon>
        <taxon>Bacillati</taxon>
        <taxon>Bacillota</taxon>
        <taxon>Bacilli</taxon>
        <taxon>Lactobacillales</taxon>
        <taxon>Enterococcaceae</taxon>
        <taxon>Enterococcus</taxon>
    </lineage>
</organism>
<proteinExistence type="predicted"/>
<sequence>MKVHKQTKLTVQLNVDGEEKLQTQTFANVKPDAEAESILALGEAVASFNPEDSTFESVIETVQFEYSK</sequence>
<gene>
    <name evidence="2" type="ORF">ACFO5I_06475</name>
</gene>
<evidence type="ECO:0000313" key="2">
    <source>
        <dbReference type="EMBL" id="MFC4719373.1"/>
    </source>
</evidence>
<accession>A0ABV9MXL1</accession>
<dbReference type="Proteomes" id="UP001595969">
    <property type="component" value="Unassembled WGS sequence"/>
</dbReference>
<keyword evidence="3" id="KW-1185">Reference proteome</keyword>
<reference evidence="3" key="1">
    <citation type="journal article" date="2019" name="Int. J. Syst. Evol. Microbiol.">
        <title>The Global Catalogue of Microorganisms (GCM) 10K type strain sequencing project: providing services to taxonomists for standard genome sequencing and annotation.</title>
        <authorList>
            <consortium name="The Broad Institute Genomics Platform"/>
            <consortium name="The Broad Institute Genome Sequencing Center for Infectious Disease"/>
            <person name="Wu L."/>
            <person name="Ma J."/>
        </authorList>
    </citation>
    <scope>NUCLEOTIDE SEQUENCE [LARGE SCALE GENOMIC DNA]</scope>
    <source>
        <strain evidence="3">CGMCC 1.19032</strain>
    </source>
</reference>
<feature type="domain" description="DUF1659" evidence="1">
    <location>
        <begin position="2"/>
        <end position="49"/>
    </location>
</feature>
<protein>
    <submittedName>
        <fullName evidence="2">DUF1659 domain-containing protein</fullName>
    </submittedName>
</protein>
<evidence type="ECO:0000259" key="1">
    <source>
        <dbReference type="Pfam" id="PF07872"/>
    </source>
</evidence>
<evidence type="ECO:0000313" key="3">
    <source>
        <dbReference type="Proteomes" id="UP001595969"/>
    </source>
</evidence>
<comment type="caution">
    <text evidence="2">The sequence shown here is derived from an EMBL/GenBank/DDBJ whole genome shotgun (WGS) entry which is preliminary data.</text>
</comment>
<dbReference type="InterPro" id="IPR012454">
    <property type="entry name" value="DUF1659"/>
</dbReference>
<dbReference type="Pfam" id="PF07872">
    <property type="entry name" value="DUF1659"/>
    <property type="match status" value="1"/>
</dbReference>
<dbReference type="EMBL" id="JBHSGS010000036">
    <property type="protein sequence ID" value="MFC4719373.1"/>
    <property type="molecule type" value="Genomic_DNA"/>
</dbReference>
<name>A0ABV9MXL1_9ENTE</name>